<name>A0A1H3QFJ3_9PSEU</name>
<accession>A0A1H3QFJ3</accession>
<keyword evidence="2" id="KW-1185">Reference proteome</keyword>
<dbReference type="AlphaFoldDB" id="A0A1H3QFJ3"/>
<reference evidence="2" key="1">
    <citation type="submission" date="2016-10" db="EMBL/GenBank/DDBJ databases">
        <authorList>
            <person name="Varghese N."/>
            <person name="Submissions S."/>
        </authorList>
    </citation>
    <scope>NUCLEOTIDE SEQUENCE [LARGE SCALE GENOMIC DNA]</scope>
    <source>
        <strain evidence="2">CGMCC 4.3530</strain>
    </source>
</reference>
<dbReference type="RefSeq" id="WP_093274285.1">
    <property type="nucleotide sequence ID" value="NZ_FNOK01000047.1"/>
</dbReference>
<evidence type="ECO:0000313" key="1">
    <source>
        <dbReference type="EMBL" id="SDZ12053.1"/>
    </source>
</evidence>
<dbReference type="OrthoDB" id="4413376at2"/>
<dbReference type="EMBL" id="FNOK01000047">
    <property type="protein sequence ID" value="SDZ12053.1"/>
    <property type="molecule type" value="Genomic_DNA"/>
</dbReference>
<protein>
    <recommendedName>
        <fullName evidence="3">Head-to-tail stopper</fullName>
    </recommendedName>
</protein>
<evidence type="ECO:0000313" key="2">
    <source>
        <dbReference type="Proteomes" id="UP000199529"/>
    </source>
</evidence>
<organism evidence="1 2">
    <name type="scientific">Saccharopolyspora shandongensis</name>
    <dbReference type="NCBI Taxonomy" id="418495"/>
    <lineage>
        <taxon>Bacteria</taxon>
        <taxon>Bacillati</taxon>
        <taxon>Actinomycetota</taxon>
        <taxon>Actinomycetes</taxon>
        <taxon>Pseudonocardiales</taxon>
        <taxon>Pseudonocardiaceae</taxon>
        <taxon>Saccharopolyspora</taxon>
    </lineage>
</organism>
<dbReference type="Proteomes" id="UP000199529">
    <property type="component" value="Unassembled WGS sequence"/>
</dbReference>
<sequence>MSLLDKYNAVVTVHPEETWEDEDGNIMTRPSPVGIETPAMVQLAAQSGTSSRNAENFDMGYNTEEIYRLRLPKDFQELGPSSVIEWEGRRHNIFGRPQRFQGSKRTTRIEYLMRRN</sequence>
<evidence type="ECO:0008006" key="3">
    <source>
        <dbReference type="Google" id="ProtNLM"/>
    </source>
</evidence>
<proteinExistence type="predicted"/>
<dbReference type="STRING" id="418495.SAMN05216215_104742"/>
<gene>
    <name evidence="1" type="ORF">SAMN05216215_104742</name>
</gene>